<dbReference type="Gene3D" id="3.40.30.120">
    <property type="match status" value="1"/>
</dbReference>
<keyword evidence="2" id="KW-0285">Flavoprotein</keyword>
<dbReference type="InterPro" id="IPR050641">
    <property type="entry name" value="RIFMO-like"/>
</dbReference>
<dbReference type="RefSeq" id="WP_311613657.1">
    <property type="nucleotide sequence ID" value="NZ_JAVRFI010000018.1"/>
</dbReference>
<dbReference type="Gene3D" id="3.50.50.60">
    <property type="entry name" value="FAD/NAD(P)-binding domain"/>
    <property type="match status" value="1"/>
</dbReference>
<evidence type="ECO:0000256" key="2">
    <source>
        <dbReference type="ARBA" id="ARBA00022630"/>
    </source>
</evidence>
<name>A0ABU2ST54_9ACTN</name>
<evidence type="ECO:0000256" key="1">
    <source>
        <dbReference type="ARBA" id="ARBA00001974"/>
    </source>
</evidence>
<feature type="region of interest" description="Disordered" evidence="4">
    <location>
        <begin position="544"/>
        <end position="582"/>
    </location>
</feature>
<dbReference type="PANTHER" id="PTHR43004">
    <property type="entry name" value="TRK SYSTEM POTASSIUM UPTAKE PROTEIN"/>
    <property type="match status" value="1"/>
</dbReference>
<proteinExistence type="predicted"/>
<keyword evidence="7" id="KW-1185">Reference proteome</keyword>
<evidence type="ECO:0000256" key="3">
    <source>
        <dbReference type="ARBA" id="ARBA00022827"/>
    </source>
</evidence>
<accession>A0ABU2ST54</accession>
<dbReference type="GO" id="GO:0004497">
    <property type="term" value="F:monooxygenase activity"/>
    <property type="evidence" value="ECO:0007669"/>
    <property type="project" value="UniProtKB-KW"/>
</dbReference>
<organism evidence="6 7">
    <name type="scientific">Streptomyces hesseae</name>
    <dbReference type="NCBI Taxonomy" id="3075519"/>
    <lineage>
        <taxon>Bacteria</taxon>
        <taxon>Bacillati</taxon>
        <taxon>Actinomycetota</taxon>
        <taxon>Actinomycetes</taxon>
        <taxon>Kitasatosporales</taxon>
        <taxon>Streptomycetaceae</taxon>
        <taxon>Streptomyces</taxon>
    </lineage>
</organism>
<evidence type="ECO:0000256" key="4">
    <source>
        <dbReference type="SAM" id="MobiDB-lite"/>
    </source>
</evidence>
<dbReference type="InterPro" id="IPR002938">
    <property type="entry name" value="FAD-bd"/>
</dbReference>
<dbReference type="PANTHER" id="PTHR43004:SF19">
    <property type="entry name" value="BINDING MONOOXYGENASE, PUTATIVE (JCVI)-RELATED"/>
    <property type="match status" value="1"/>
</dbReference>
<dbReference type="PRINTS" id="PR00420">
    <property type="entry name" value="RNGMNOXGNASE"/>
</dbReference>
<evidence type="ECO:0000313" key="7">
    <source>
        <dbReference type="Proteomes" id="UP001180531"/>
    </source>
</evidence>
<gene>
    <name evidence="6" type="ORF">RM609_24240</name>
</gene>
<dbReference type="SUPFAM" id="SSF51905">
    <property type="entry name" value="FAD/NAD(P)-binding domain"/>
    <property type="match status" value="1"/>
</dbReference>
<keyword evidence="6" id="KW-0560">Oxidoreductase</keyword>
<dbReference type="Pfam" id="PF01494">
    <property type="entry name" value="FAD_binding_3"/>
    <property type="match status" value="1"/>
</dbReference>
<sequence>MTIPLREHSGGERPVLIVGGGPVGLVLACELLGQGVPVRVVDGTPPDSSLHSRAIVVWPRSLELLGRIGAAEPLAEAGNRLDAVTYFSQKRPLGSIEMSRLKDTPYPFGLVIPQHRTEDVVRDRLIALGGKVEQGTVTGLDNSGRRPVVDVAWTDGRTEQIEADWVIGADGAHSSVRRFAGIEFLGSGEDVLFAIGDGPIDGDLHDNELLYCYTRGGALGFAPFGDGRFRLAVSVPGWTEDHAPPRELFQRVMDERAPRPGMIGPLDWTTIFRARRRVAETLRDGRVFLAGDAGHIFSAAGAQGMNTGIQDAVNLGWKLAGVIRGTLEPGILDTYDSERRLAAERVVLTTAKQTSWGLFRGRREVAVRDTLVRSAQRTGVLQRFGAPLMAQHDVTYRPAESLWQTLPGLTRAVRAGDRLPVFSRHASAGDGPAAGGGRWPSVDAAGPTVLLWAGERQNDEWVRQRDALLATLPAGFPAQDVSAWPGFAPLLGKEPRAVLVRPDGHIAALTGLDPAELRMALRRARVVLSALPRTERVGTETVTEMGASAAAGAPAPQVIPRKAEKPAPEKPEKPEEPEKAAS</sequence>
<keyword evidence="3" id="KW-0274">FAD</keyword>
<dbReference type="InterPro" id="IPR036188">
    <property type="entry name" value="FAD/NAD-bd_sf"/>
</dbReference>
<dbReference type="Proteomes" id="UP001180531">
    <property type="component" value="Unassembled WGS sequence"/>
</dbReference>
<feature type="domain" description="FAD-binding" evidence="5">
    <location>
        <begin position="14"/>
        <end position="347"/>
    </location>
</feature>
<comment type="caution">
    <text evidence="6">The sequence shown here is derived from an EMBL/GenBank/DDBJ whole genome shotgun (WGS) entry which is preliminary data.</text>
</comment>
<reference evidence="6" key="1">
    <citation type="submission" date="2024-05" db="EMBL/GenBank/DDBJ databases">
        <title>30 novel species of actinomycetes from the DSMZ collection.</title>
        <authorList>
            <person name="Nouioui I."/>
        </authorList>
    </citation>
    <scope>NUCLEOTIDE SEQUENCE</scope>
    <source>
        <strain evidence="6">DSM 40473</strain>
    </source>
</reference>
<comment type="cofactor">
    <cofactor evidence="1">
        <name>FAD</name>
        <dbReference type="ChEBI" id="CHEBI:57692"/>
    </cofactor>
</comment>
<dbReference type="EMBL" id="JAVRFI010000018">
    <property type="protein sequence ID" value="MDT0452171.1"/>
    <property type="molecule type" value="Genomic_DNA"/>
</dbReference>
<dbReference type="Gene3D" id="3.30.70.2450">
    <property type="match status" value="1"/>
</dbReference>
<feature type="compositionally biased region" description="Basic and acidic residues" evidence="4">
    <location>
        <begin position="561"/>
        <end position="582"/>
    </location>
</feature>
<keyword evidence="6" id="KW-0503">Monooxygenase</keyword>
<feature type="compositionally biased region" description="Low complexity" evidence="4">
    <location>
        <begin position="544"/>
        <end position="556"/>
    </location>
</feature>
<evidence type="ECO:0000313" key="6">
    <source>
        <dbReference type="EMBL" id="MDT0452171.1"/>
    </source>
</evidence>
<evidence type="ECO:0000259" key="5">
    <source>
        <dbReference type="Pfam" id="PF01494"/>
    </source>
</evidence>
<dbReference type="PROSITE" id="PS51257">
    <property type="entry name" value="PROKAR_LIPOPROTEIN"/>
    <property type="match status" value="1"/>
</dbReference>
<protein>
    <submittedName>
        <fullName evidence="6">FAD-dependent monooxygenase</fullName>
    </submittedName>
</protein>